<keyword evidence="3" id="KW-1185">Reference proteome</keyword>
<dbReference type="Gene3D" id="3.30.710.10">
    <property type="entry name" value="Potassium Channel Kv1.1, Chain A"/>
    <property type="match status" value="1"/>
</dbReference>
<dbReference type="InterPro" id="IPR011333">
    <property type="entry name" value="SKP1/BTB/POZ_sf"/>
</dbReference>
<evidence type="ECO:0000259" key="1">
    <source>
        <dbReference type="PROSITE" id="PS50097"/>
    </source>
</evidence>
<dbReference type="FunFam" id="3.30.710.10:FF:000159">
    <property type="entry name" value="Speckle-type POZ protein B"/>
    <property type="match status" value="1"/>
</dbReference>
<name>A0AAQ4DI22_AMBAM</name>
<organism evidence="2 3">
    <name type="scientific">Amblyomma americanum</name>
    <name type="common">Lone star tick</name>
    <dbReference type="NCBI Taxonomy" id="6943"/>
    <lineage>
        <taxon>Eukaryota</taxon>
        <taxon>Metazoa</taxon>
        <taxon>Ecdysozoa</taxon>
        <taxon>Arthropoda</taxon>
        <taxon>Chelicerata</taxon>
        <taxon>Arachnida</taxon>
        <taxon>Acari</taxon>
        <taxon>Parasitiformes</taxon>
        <taxon>Ixodida</taxon>
        <taxon>Ixodoidea</taxon>
        <taxon>Ixodidae</taxon>
        <taxon>Amblyomminae</taxon>
        <taxon>Amblyomma</taxon>
    </lineage>
</organism>
<proteinExistence type="predicted"/>
<dbReference type="PROSITE" id="PS50097">
    <property type="entry name" value="BTB"/>
    <property type="match status" value="1"/>
</dbReference>
<accession>A0AAQ4DI22</accession>
<dbReference type="AlphaFoldDB" id="A0AAQ4DI22"/>
<gene>
    <name evidence="2" type="ORF">V5799_026621</name>
</gene>
<dbReference type="Pfam" id="PF00651">
    <property type="entry name" value="BTB"/>
    <property type="match status" value="1"/>
</dbReference>
<sequence length="162" mass="18262">MDVTDCRLSEDLGWLLDNGSFTDVTVNVGEGAYRVHKAILASRSPVFRRMFECDMLEKQQDEVFLADIEREVLGEMLRFMYTGQSPNADNMVETLMVAADKYGLSLFRDMCEDALIRRLNSESASSSLIIADKLDATVLRQNVLNFICANLSEVTKRLHGGR</sequence>
<protein>
    <recommendedName>
        <fullName evidence="1">BTB domain-containing protein</fullName>
    </recommendedName>
</protein>
<evidence type="ECO:0000313" key="2">
    <source>
        <dbReference type="EMBL" id="KAK8762112.1"/>
    </source>
</evidence>
<dbReference type="Proteomes" id="UP001321473">
    <property type="component" value="Unassembled WGS sequence"/>
</dbReference>
<dbReference type="EMBL" id="JARKHS020030462">
    <property type="protein sequence ID" value="KAK8762112.1"/>
    <property type="molecule type" value="Genomic_DNA"/>
</dbReference>
<dbReference type="SMART" id="SM00225">
    <property type="entry name" value="BTB"/>
    <property type="match status" value="1"/>
</dbReference>
<evidence type="ECO:0000313" key="3">
    <source>
        <dbReference type="Proteomes" id="UP001321473"/>
    </source>
</evidence>
<dbReference type="SUPFAM" id="SSF54695">
    <property type="entry name" value="POZ domain"/>
    <property type="match status" value="1"/>
</dbReference>
<dbReference type="InterPro" id="IPR000210">
    <property type="entry name" value="BTB/POZ_dom"/>
</dbReference>
<dbReference type="PANTHER" id="PTHR24413">
    <property type="entry name" value="SPECKLE-TYPE POZ PROTEIN"/>
    <property type="match status" value="1"/>
</dbReference>
<comment type="caution">
    <text evidence="2">The sequence shown here is derived from an EMBL/GenBank/DDBJ whole genome shotgun (WGS) entry which is preliminary data.</text>
</comment>
<feature type="domain" description="BTB" evidence="1">
    <location>
        <begin position="22"/>
        <end position="89"/>
    </location>
</feature>
<reference evidence="2 3" key="1">
    <citation type="journal article" date="2023" name="Arcadia Sci">
        <title>De novo assembly of a long-read Amblyomma americanum tick genome.</title>
        <authorList>
            <person name="Chou S."/>
            <person name="Poskanzer K.E."/>
            <person name="Rollins M."/>
            <person name="Thuy-Boun P.S."/>
        </authorList>
    </citation>
    <scope>NUCLEOTIDE SEQUENCE [LARGE SCALE GENOMIC DNA]</scope>
    <source>
        <strain evidence="2">F_SG_1</strain>
        <tissue evidence="2">Salivary glands</tissue>
    </source>
</reference>